<dbReference type="InterPro" id="IPR039425">
    <property type="entry name" value="RNA_pol_sigma-70-like"/>
</dbReference>
<dbReference type="Gene3D" id="1.10.1740.10">
    <property type="match status" value="1"/>
</dbReference>
<evidence type="ECO:0000256" key="4">
    <source>
        <dbReference type="ARBA" id="ARBA00023125"/>
    </source>
</evidence>
<organism evidence="7 8">
    <name type="scientific">Actinosynnema pretiosum</name>
    <dbReference type="NCBI Taxonomy" id="42197"/>
    <lineage>
        <taxon>Bacteria</taxon>
        <taxon>Bacillati</taxon>
        <taxon>Actinomycetota</taxon>
        <taxon>Actinomycetes</taxon>
        <taxon>Pseudonocardiales</taxon>
        <taxon>Pseudonocardiaceae</taxon>
        <taxon>Actinosynnema</taxon>
    </lineage>
</organism>
<dbReference type="InterPro" id="IPR036388">
    <property type="entry name" value="WH-like_DNA-bd_sf"/>
</dbReference>
<evidence type="ECO:0000313" key="8">
    <source>
        <dbReference type="Proteomes" id="UP000218505"/>
    </source>
</evidence>
<dbReference type="InterPro" id="IPR014284">
    <property type="entry name" value="RNA_pol_sigma-70_dom"/>
</dbReference>
<accession>A0A290ZBU3</accession>
<keyword evidence="5" id="KW-0804">Transcription</keyword>
<dbReference type="PANTHER" id="PTHR43133:SF8">
    <property type="entry name" value="RNA POLYMERASE SIGMA FACTOR HI_1459-RELATED"/>
    <property type="match status" value="1"/>
</dbReference>
<evidence type="ECO:0000256" key="2">
    <source>
        <dbReference type="ARBA" id="ARBA00023015"/>
    </source>
</evidence>
<dbReference type="PANTHER" id="PTHR43133">
    <property type="entry name" value="RNA POLYMERASE ECF-TYPE SIGMA FACTO"/>
    <property type="match status" value="1"/>
</dbReference>
<evidence type="ECO:0000256" key="5">
    <source>
        <dbReference type="ARBA" id="ARBA00023163"/>
    </source>
</evidence>
<keyword evidence="2" id="KW-0805">Transcription regulation</keyword>
<dbReference type="SUPFAM" id="SSF88946">
    <property type="entry name" value="Sigma2 domain of RNA polymerase sigma factors"/>
    <property type="match status" value="1"/>
</dbReference>
<dbReference type="NCBIfam" id="TIGR02937">
    <property type="entry name" value="sigma70-ECF"/>
    <property type="match status" value="1"/>
</dbReference>
<dbReference type="AlphaFoldDB" id="A0A290ZBU3"/>
<protein>
    <submittedName>
        <fullName evidence="7">RNA polymerase subunit sigma</fullName>
    </submittedName>
</protein>
<name>A0A290ZBU3_9PSEU</name>
<dbReference type="KEGG" id="apre:CNX65_26955"/>
<dbReference type="Gene3D" id="1.10.10.10">
    <property type="entry name" value="Winged helix-like DNA-binding domain superfamily/Winged helix DNA-binding domain"/>
    <property type="match status" value="1"/>
</dbReference>
<evidence type="ECO:0000256" key="3">
    <source>
        <dbReference type="ARBA" id="ARBA00023082"/>
    </source>
</evidence>
<feature type="domain" description="RNA polymerase sigma-70 region 2" evidence="6">
    <location>
        <begin position="25"/>
        <end position="92"/>
    </location>
</feature>
<keyword evidence="4" id="KW-0238">DNA-binding</keyword>
<sequence length="203" mass="21817">MTPARPVAALVGAAAEGDRGAWDQLVERYTPLVLSVVSRHRLRPADGADVNQVVWLRLVEQIGRLRDPAALPGWIVTTARNECLRVLRAQQRLLPFDPADEESAVADGEDLDARLVDAERLQALRDGFGALPEQCRRLLARLLADPPPSYAALGAELGVPVGSVGPTRLRCLEKLRRTEAVSRLLSGGSVEDPVGGALGVGKR</sequence>
<keyword evidence="3" id="KW-0731">Sigma factor</keyword>
<dbReference type="SUPFAM" id="SSF88659">
    <property type="entry name" value="Sigma3 and sigma4 domains of RNA polymerase sigma factors"/>
    <property type="match status" value="1"/>
</dbReference>
<dbReference type="GO" id="GO:0006352">
    <property type="term" value="P:DNA-templated transcription initiation"/>
    <property type="evidence" value="ECO:0007669"/>
    <property type="project" value="InterPro"/>
</dbReference>
<comment type="similarity">
    <text evidence="1">Belongs to the sigma-70 factor family. ECF subfamily.</text>
</comment>
<evidence type="ECO:0000313" key="7">
    <source>
        <dbReference type="EMBL" id="ATE56467.1"/>
    </source>
</evidence>
<dbReference type="GO" id="GO:0003677">
    <property type="term" value="F:DNA binding"/>
    <property type="evidence" value="ECO:0007669"/>
    <property type="project" value="UniProtKB-KW"/>
</dbReference>
<dbReference type="InterPro" id="IPR007627">
    <property type="entry name" value="RNA_pol_sigma70_r2"/>
</dbReference>
<gene>
    <name evidence="7" type="ORF">CNX65_26955</name>
</gene>
<dbReference type="Proteomes" id="UP000218505">
    <property type="component" value="Chromosome"/>
</dbReference>
<dbReference type="InterPro" id="IPR013324">
    <property type="entry name" value="RNA_pol_sigma_r3/r4-like"/>
</dbReference>
<dbReference type="Pfam" id="PF04542">
    <property type="entry name" value="Sigma70_r2"/>
    <property type="match status" value="1"/>
</dbReference>
<reference evidence="7" key="1">
    <citation type="submission" date="2017-09" db="EMBL/GenBank/DDBJ databases">
        <title>Complete Genome Sequence of ansamitocin-producing Bacterium Actinosynnema pretiosum X47.</title>
        <authorList>
            <person name="Cao G."/>
            <person name="Zong G."/>
            <person name="Zhong C."/>
            <person name="Fu J."/>
        </authorList>
    </citation>
    <scope>NUCLEOTIDE SEQUENCE [LARGE SCALE GENOMIC DNA]</scope>
    <source>
        <strain evidence="7">X47</strain>
    </source>
</reference>
<dbReference type="EMBL" id="CP023445">
    <property type="protein sequence ID" value="ATE56467.1"/>
    <property type="molecule type" value="Genomic_DNA"/>
</dbReference>
<evidence type="ECO:0000256" key="1">
    <source>
        <dbReference type="ARBA" id="ARBA00010641"/>
    </source>
</evidence>
<proteinExistence type="inferred from homology"/>
<dbReference type="RefSeq" id="WP_096496256.1">
    <property type="nucleotide sequence ID" value="NZ_CP023445.1"/>
</dbReference>
<dbReference type="GO" id="GO:0016987">
    <property type="term" value="F:sigma factor activity"/>
    <property type="evidence" value="ECO:0007669"/>
    <property type="project" value="UniProtKB-KW"/>
</dbReference>
<dbReference type="InterPro" id="IPR013325">
    <property type="entry name" value="RNA_pol_sigma_r2"/>
</dbReference>
<keyword evidence="8" id="KW-1185">Reference proteome</keyword>
<evidence type="ECO:0000259" key="6">
    <source>
        <dbReference type="Pfam" id="PF04542"/>
    </source>
</evidence>